<evidence type="ECO:0000313" key="2">
    <source>
        <dbReference type="EMBL" id="TWI29780.1"/>
    </source>
</evidence>
<dbReference type="Pfam" id="PF05284">
    <property type="entry name" value="DUF736"/>
    <property type="match status" value="1"/>
</dbReference>
<feature type="compositionally biased region" description="Low complexity" evidence="1">
    <location>
        <begin position="1"/>
        <end position="23"/>
    </location>
</feature>
<gene>
    <name evidence="2" type="ORF">IQ26_04894</name>
</gene>
<keyword evidence="3" id="KW-1185">Reference proteome</keyword>
<name>A0A562NCF0_9HYPH</name>
<comment type="caution">
    <text evidence="2">The sequence shown here is derived from an EMBL/GenBank/DDBJ whole genome shotgun (WGS) entry which is preliminary data.</text>
</comment>
<evidence type="ECO:0000256" key="1">
    <source>
        <dbReference type="SAM" id="MobiDB-lite"/>
    </source>
</evidence>
<dbReference type="AlphaFoldDB" id="A0A562NCF0"/>
<dbReference type="Proteomes" id="UP000317122">
    <property type="component" value="Unassembled WGS sequence"/>
</dbReference>
<organism evidence="2 3">
    <name type="scientific">Mesorhizobium tianshanense</name>
    <dbReference type="NCBI Taxonomy" id="39844"/>
    <lineage>
        <taxon>Bacteria</taxon>
        <taxon>Pseudomonadati</taxon>
        <taxon>Pseudomonadota</taxon>
        <taxon>Alphaproteobacteria</taxon>
        <taxon>Hyphomicrobiales</taxon>
        <taxon>Phyllobacteriaceae</taxon>
        <taxon>Mesorhizobium</taxon>
    </lineage>
</organism>
<dbReference type="InterPro" id="IPR007948">
    <property type="entry name" value="DUF736"/>
</dbReference>
<proteinExistence type="predicted"/>
<feature type="region of interest" description="Disordered" evidence="1">
    <location>
        <begin position="1"/>
        <end position="31"/>
    </location>
</feature>
<accession>A0A562NCF0</accession>
<protein>
    <submittedName>
        <fullName evidence="2">Uncharacterized protein DUF736</fullName>
    </submittedName>
</protein>
<reference evidence="2 3" key="1">
    <citation type="journal article" date="2015" name="Stand. Genomic Sci.">
        <title>Genomic Encyclopedia of Bacterial and Archaeal Type Strains, Phase III: the genomes of soil and plant-associated and newly described type strains.</title>
        <authorList>
            <person name="Whitman W.B."/>
            <person name="Woyke T."/>
            <person name="Klenk H.P."/>
            <person name="Zhou Y."/>
            <person name="Lilburn T.G."/>
            <person name="Beck B.J."/>
            <person name="De Vos P."/>
            <person name="Vandamme P."/>
            <person name="Eisen J.A."/>
            <person name="Garrity G."/>
            <person name="Hugenholtz P."/>
            <person name="Kyrpides N.C."/>
        </authorList>
    </citation>
    <scope>NUCLEOTIDE SEQUENCE [LARGE SCALE GENOMIC DNA]</scope>
    <source>
        <strain evidence="2 3">CGMCC 1.2546</strain>
    </source>
</reference>
<evidence type="ECO:0000313" key="3">
    <source>
        <dbReference type="Proteomes" id="UP000317122"/>
    </source>
</evidence>
<dbReference type="EMBL" id="VLKT01000034">
    <property type="protein sequence ID" value="TWI29780.1"/>
    <property type="molecule type" value="Genomic_DNA"/>
</dbReference>
<sequence length="88" mass="9298">MAPLPARSAPSTSTSRRPSGPSPKDNELGPDYRIAANGVELGAGWGKAAKETGADYVSLKLDDPSFTAPVYATLVQSDNGEHKLIWSR</sequence>